<sequence>MQRLTVMGGVKKNNVFSMKGNLIIISPDNEDGQQTSSTNSAMHLYPTLPHSDNKLSLVNHLEIANKNSTFNAPGLYPTLSSSDNSLASRNAINKDEILEFLKNLQVQNKRKSNPPCIAGWMENIASLKMLWAELQDKYSFEYLLTCRLTQDCLKNFFSIARGKGGNNVTPDTSKYRCILRATMTNQLLLPSDSSNCKLDFAHFLIKKKELMDSKLSPNMVISQSEFAENTNETLEDMMKHNLEAYVAGRACYKLPHEMCQNVLCSKQNDFALNNIHISFKQYDNATLLYPNRGVTRICSIHFAVDSLHVPLRQQMLEYKPINARNLKAEAIPTENLPLRSNKKKPSNRDTRMKVKDRVFVPTYKTQKKLPEEVASLKDMMKKLQLENDHLKRENHALHEENSNAKTKAYEELHGVLAKSFTPGEVRRILDPSKNKQDGVYLRQKGHPYPALSTLRRWASSLNLKPGILTEVLQLMKEKAKCLDERERITVLSFDEIYVSNQICIDPKNEQIIRPHRACQVVFARGLFSQWKQPIMYMYDQPMTKEILFNIISELYTAGFTVSITSDMGSSNQSLWSSLNVAHDKDCYFSHPQNSSLKVFVFADVPHLLKLARNHLLDGGIDLKGEFVNETCVEKIITASNDDLKILPKISRYHLDVRGSERQKVRPAAQLFSATTAKAIEWCGQKGLFENTNWQLTSRVFKLFND</sequence>
<dbReference type="Pfam" id="PF21788">
    <property type="entry name" value="TNP-like_GBD"/>
    <property type="match status" value="1"/>
</dbReference>
<dbReference type="EMBL" id="VTPC01004843">
    <property type="protein sequence ID" value="KAF2896683.1"/>
    <property type="molecule type" value="Genomic_DNA"/>
</dbReference>
<evidence type="ECO:0008006" key="6">
    <source>
        <dbReference type="Google" id="ProtNLM"/>
    </source>
</evidence>
<dbReference type="Proteomes" id="UP000801492">
    <property type="component" value="Unassembled WGS sequence"/>
</dbReference>
<dbReference type="AlphaFoldDB" id="A0A8K0GFX8"/>
<protein>
    <recommendedName>
        <fullName evidence="6">Transposable element P transposase</fullName>
    </recommendedName>
</protein>
<dbReference type="Pfam" id="PF21787">
    <property type="entry name" value="TNP-like_RNaseH_N"/>
    <property type="match status" value="1"/>
</dbReference>
<evidence type="ECO:0000259" key="2">
    <source>
        <dbReference type="Pfam" id="PF21787"/>
    </source>
</evidence>
<evidence type="ECO:0000313" key="5">
    <source>
        <dbReference type="Proteomes" id="UP000801492"/>
    </source>
</evidence>
<reference evidence="4" key="1">
    <citation type="submission" date="2019-08" db="EMBL/GenBank/DDBJ databases">
        <title>The genome of the North American firefly Photinus pyralis.</title>
        <authorList>
            <consortium name="Photinus pyralis genome working group"/>
            <person name="Fallon T.R."/>
            <person name="Sander Lower S.E."/>
            <person name="Weng J.-K."/>
        </authorList>
    </citation>
    <scope>NUCLEOTIDE SEQUENCE</scope>
    <source>
        <strain evidence="4">TRF0915ILg1</strain>
        <tissue evidence="4">Whole body</tissue>
    </source>
</reference>
<keyword evidence="1" id="KW-0175">Coiled coil</keyword>
<dbReference type="InterPro" id="IPR048365">
    <property type="entry name" value="TNP-like_RNaseH_N"/>
</dbReference>
<name>A0A8K0GFX8_IGNLU</name>
<evidence type="ECO:0000259" key="3">
    <source>
        <dbReference type="Pfam" id="PF21788"/>
    </source>
</evidence>
<evidence type="ECO:0000313" key="4">
    <source>
        <dbReference type="EMBL" id="KAF2896683.1"/>
    </source>
</evidence>
<feature type="coiled-coil region" evidence="1">
    <location>
        <begin position="373"/>
        <end position="407"/>
    </location>
</feature>
<dbReference type="OrthoDB" id="6627680at2759"/>
<comment type="caution">
    <text evidence="4">The sequence shown here is derived from an EMBL/GenBank/DDBJ whole genome shotgun (WGS) entry which is preliminary data.</text>
</comment>
<proteinExistence type="predicted"/>
<evidence type="ECO:0000256" key="1">
    <source>
        <dbReference type="SAM" id="Coils"/>
    </source>
</evidence>
<gene>
    <name evidence="4" type="ORF">ILUMI_09498</name>
</gene>
<feature type="domain" description="Transposable element P transposase-like RNase H" evidence="2">
    <location>
        <begin position="464"/>
        <end position="578"/>
    </location>
</feature>
<accession>A0A8K0GFX8</accession>
<feature type="domain" description="Transposable element P transposase-like GTP-binding insertion" evidence="3">
    <location>
        <begin position="606"/>
        <end position="705"/>
    </location>
</feature>
<organism evidence="4 5">
    <name type="scientific">Ignelater luminosus</name>
    <name type="common">Cucubano</name>
    <name type="synonym">Pyrophorus luminosus</name>
    <dbReference type="NCBI Taxonomy" id="2038154"/>
    <lineage>
        <taxon>Eukaryota</taxon>
        <taxon>Metazoa</taxon>
        <taxon>Ecdysozoa</taxon>
        <taxon>Arthropoda</taxon>
        <taxon>Hexapoda</taxon>
        <taxon>Insecta</taxon>
        <taxon>Pterygota</taxon>
        <taxon>Neoptera</taxon>
        <taxon>Endopterygota</taxon>
        <taxon>Coleoptera</taxon>
        <taxon>Polyphaga</taxon>
        <taxon>Elateriformia</taxon>
        <taxon>Elateroidea</taxon>
        <taxon>Elateridae</taxon>
        <taxon>Agrypninae</taxon>
        <taxon>Pyrophorini</taxon>
        <taxon>Ignelater</taxon>
    </lineage>
</organism>
<dbReference type="InterPro" id="IPR048366">
    <property type="entry name" value="TNP-like_GBD"/>
</dbReference>
<keyword evidence="5" id="KW-1185">Reference proteome</keyword>
<dbReference type="CDD" id="cd14686">
    <property type="entry name" value="bZIP"/>
    <property type="match status" value="1"/>
</dbReference>